<reference evidence="1 2" key="1">
    <citation type="submission" date="2016-10" db="EMBL/GenBank/DDBJ databases">
        <authorList>
            <person name="de Groot N.N."/>
        </authorList>
    </citation>
    <scope>NUCLEOTIDE SEQUENCE [LARGE SCALE GENOMIC DNA]</scope>
    <source>
        <strain evidence="1 2">DSM 16957</strain>
    </source>
</reference>
<evidence type="ECO:0000313" key="2">
    <source>
        <dbReference type="Proteomes" id="UP000199603"/>
    </source>
</evidence>
<evidence type="ECO:0000313" key="1">
    <source>
        <dbReference type="EMBL" id="SDD34434.1"/>
    </source>
</evidence>
<protein>
    <submittedName>
        <fullName evidence="1">Uncharacterized protein</fullName>
    </submittedName>
</protein>
<dbReference type="EMBL" id="FNAG01000002">
    <property type="protein sequence ID" value="SDD34434.1"/>
    <property type="molecule type" value="Genomic_DNA"/>
</dbReference>
<accession>A0A1G6TZR8</accession>
<organism evidence="1 2">
    <name type="scientific">Aquimonas voraii</name>
    <dbReference type="NCBI Taxonomy" id="265719"/>
    <lineage>
        <taxon>Bacteria</taxon>
        <taxon>Pseudomonadati</taxon>
        <taxon>Pseudomonadota</taxon>
        <taxon>Gammaproteobacteria</taxon>
        <taxon>Lysobacterales</taxon>
        <taxon>Lysobacteraceae</taxon>
        <taxon>Aquimonas</taxon>
    </lineage>
</organism>
<keyword evidence="2" id="KW-1185">Reference proteome</keyword>
<gene>
    <name evidence="1" type="ORF">SAMN04488509_10285</name>
</gene>
<dbReference type="Proteomes" id="UP000199603">
    <property type="component" value="Unassembled WGS sequence"/>
</dbReference>
<proteinExistence type="predicted"/>
<sequence>MRHSTVVANPLLQMALLDGASLDIAGSIAHGSSMRVFRAANGGSLSHRGCLLIHPLQSDQSLLKEIAPGCFTEGTFQNDPTLNRSFVPSASSRALDGCSTARGGSLDFNNQPRNIELLGVINFPFPNLEPGSYFVDLGAIELRHTRQVSEDRFEER</sequence>
<dbReference type="RefSeq" id="WP_143006545.1">
    <property type="nucleotide sequence ID" value="NZ_FNAG01000002.1"/>
</dbReference>
<name>A0A1G6TZR8_9GAMM</name>
<dbReference type="AlphaFoldDB" id="A0A1G6TZR8"/>